<feature type="chain" id="PRO_5004168405" description="Peptidase" evidence="1">
    <location>
        <begin position="28"/>
        <end position="837"/>
    </location>
</feature>
<name>Q0ASZ8_MARMM</name>
<evidence type="ECO:0000259" key="2">
    <source>
        <dbReference type="Pfam" id="PF16313"/>
    </source>
</evidence>
<keyword evidence="1" id="KW-0732">Signal</keyword>
<feature type="domain" description="EcxA zinc-binding" evidence="2">
    <location>
        <begin position="412"/>
        <end position="722"/>
    </location>
</feature>
<dbReference type="Pfam" id="PF16313">
    <property type="entry name" value="DUF4953"/>
    <property type="match status" value="1"/>
</dbReference>
<proteinExistence type="predicted"/>
<dbReference type="PANTHER" id="PTHR38478:SF1">
    <property type="entry name" value="ZINC DEPENDENT METALLOPROTEASE DOMAIN LIPOPROTEIN"/>
    <property type="match status" value="1"/>
</dbReference>
<dbReference type="HOGENOM" id="CLU_008630_0_0_5"/>
<dbReference type="GO" id="GO:0008237">
    <property type="term" value="F:metallopeptidase activity"/>
    <property type="evidence" value="ECO:0007669"/>
    <property type="project" value="InterPro"/>
</dbReference>
<protein>
    <recommendedName>
        <fullName evidence="6">Peptidase</fullName>
    </recommendedName>
</protein>
<organism evidence="4 5">
    <name type="scientific">Maricaulis maris (strain MCS10)</name>
    <name type="common">Caulobacter maris</name>
    <dbReference type="NCBI Taxonomy" id="394221"/>
    <lineage>
        <taxon>Bacteria</taxon>
        <taxon>Pseudomonadati</taxon>
        <taxon>Pseudomonadota</taxon>
        <taxon>Alphaproteobacteria</taxon>
        <taxon>Maricaulales</taxon>
        <taxon>Maricaulaceae</taxon>
        <taxon>Maricaulis</taxon>
    </lineage>
</organism>
<feature type="domain" description="DUF5117" evidence="3">
    <location>
        <begin position="98"/>
        <end position="283"/>
    </location>
</feature>
<evidence type="ECO:0000313" key="4">
    <source>
        <dbReference type="EMBL" id="ABI64589.1"/>
    </source>
</evidence>
<dbReference type="EMBL" id="CP000449">
    <property type="protein sequence ID" value="ABI64589.1"/>
    <property type="molecule type" value="Genomic_DNA"/>
</dbReference>
<dbReference type="InterPro" id="IPR034032">
    <property type="entry name" value="Zn_MMP-like_bac"/>
</dbReference>
<dbReference type="InterPro" id="IPR033413">
    <property type="entry name" value="DUF5117"/>
</dbReference>
<dbReference type="CDD" id="cd04276">
    <property type="entry name" value="ZnMc_MMP_like_2"/>
    <property type="match status" value="1"/>
</dbReference>
<reference evidence="4 5" key="1">
    <citation type="submission" date="2006-08" db="EMBL/GenBank/DDBJ databases">
        <title>Complete sequence of Maricaulis maris MCS10.</title>
        <authorList>
            <consortium name="US DOE Joint Genome Institute"/>
            <person name="Copeland A."/>
            <person name="Lucas S."/>
            <person name="Lapidus A."/>
            <person name="Barry K."/>
            <person name="Detter J.C."/>
            <person name="Glavina del Rio T."/>
            <person name="Hammon N."/>
            <person name="Israni S."/>
            <person name="Dalin E."/>
            <person name="Tice H."/>
            <person name="Pitluck S."/>
            <person name="Saunders E."/>
            <person name="Brettin T."/>
            <person name="Bruce D."/>
            <person name="Han C."/>
            <person name="Tapia R."/>
            <person name="Gilna P."/>
            <person name="Schmutz J."/>
            <person name="Larimer F."/>
            <person name="Land M."/>
            <person name="Hauser L."/>
            <person name="Kyrpides N."/>
            <person name="Mikhailova N."/>
            <person name="Viollier P."/>
            <person name="Stephens C."/>
            <person name="Richardson P."/>
        </authorList>
    </citation>
    <scope>NUCLEOTIDE SEQUENCE [LARGE SCALE GENOMIC DNA]</scope>
    <source>
        <strain evidence="4 5">MCS10</strain>
    </source>
</reference>
<dbReference type="eggNOG" id="COG1913">
    <property type="taxonomic scope" value="Bacteria"/>
</dbReference>
<keyword evidence="5" id="KW-1185">Reference proteome</keyword>
<evidence type="ECO:0000256" key="1">
    <source>
        <dbReference type="SAM" id="SignalP"/>
    </source>
</evidence>
<evidence type="ECO:0008006" key="6">
    <source>
        <dbReference type="Google" id="ProtNLM"/>
    </source>
</evidence>
<dbReference type="PANTHER" id="PTHR38478">
    <property type="entry name" value="PEPTIDASE M1A AND M12B"/>
    <property type="match status" value="1"/>
</dbReference>
<feature type="signal peptide" evidence="1">
    <location>
        <begin position="1"/>
        <end position="27"/>
    </location>
</feature>
<accession>Q0ASZ8</accession>
<dbReference type="InterPro" id="IPR024079">
    <property type="entry name" value="MetalloPept_cat_dom_sf"/>
</dbReference>
<dbReference type="AlphaFoldDB" id="Q0ASZ8"/>
<dbReference type="SUPFAM" id="SSF55486">
    <property type="entry name" value="Metalloproteases ('zincins'), catalytic domain"/>
    <property type="match status" value="1"/>
</dbReference>
<evidence type="ECO:0000313" key="5">
    <source>
        <dbReference type="Proteomes" id="UP000001964"/>
    </source>
</evidence>
<dbReference type="RefSeq" id="WP_011642236.1">
    <property type="nucleotide sequence ID" value="NC_008347.1"/>
</dbReference>
<dbReference type="Proteomes" id="UP000001964">
    <property type="component" value="Chromosome"/>
</dbReference>
<dbReference type="Gene3D" id="3.40.390.10">
    <property type="entry name" value="Collagenase (Catalytic Domain)"/>
    <property type="match status" value="1"/>
</dbReference>
<dbReference type="Pfam" id="PF17148">
    <property type="entry name" value="DUF5117"/>
    <property type="match status" value="1"/>
</dbReference>
<gene>
    <name evidence="4" type="ordered locus">Mmar10_0296</name>
</gene>
<dbReference type="InterPro" id="IPR032534">
    <property type="entry name" value="EcxA_zinc-bd"/>
</dbReference>
<dbReference type="KEGG" id="mmr:Mmar10_0296"/>
<dbReference type="STRING" id="394221.Mmar10_0296"/>
<sequence length="837" mass="89559" precursor="true">MKTTTKKLMMMVLGAMTLAALAPVATAQDAESFGEVVENLEHRDGFIPLWVDPADGRILAELSIGEDDELARMIYTASLTSGLGSNPVGLDRGLGSSSEILRFFRVNDQVFAEFENLGYRADGAGPDEAAATRNSFARSIIWSTAIVAEDEGRLLIDLSDFLTRDPVGTADQLSDSGQGSFSIASDRSAAITDSALAFPENVEIDALLTLTSASPGSEVRAVTPAPNSVTLTVHHSFAALPAPGYEPREADDRAGALTRAYYDMATPLTDPVRRSLALRHRLERVDPSAQSGPVVEPIIYYLDRGTPPLIRDALIEGGNWWADAFTAAGYENAFRVELLPEGAHPLDIRYNVIQWVHRQTRGWSYGGSVIDPRTGEIIKGRVILGSQRVRQDRMIFEGLVGTAETGTGTAGDPLELALARIRQLSAHEIGHTIGLAHNFAASISDRASVMDYPAPLVTLDASGEIDTSRAYDVGIGAWDRVAISWLYGEFGEGAVEATALNEILDDAASNGLLYITDRHARGNASAHPLANLWDNGADPTAMLTETMAVRSAALDGFGQQVLAAGQPASALRQVLPPIYLYHRYQVEAAAKSVGGVLFGYAPNRAGLDGLTPVPAADQARSVDALLATLEPEALDIPDTVLSLMMPAPLADYYPAATRELFRSDDYPAFSRADAAAASARITLQALLNPSRLSRLADQHARDGSHMGLPDLFDRVEATLFDAPGDEAARLQPIRHALQTEYVAQLLDILADGPATPASIARQRLETIARNEPSRRRSDPASSHQLWLARAARAGIDRFDAGETPELVDTPIPPGSPIGADTCWHCDSVALLGLGQGG</sequence>
<evidence type="ECO:0000259" key="3">
    <source>
        <dbReference type="Pfam" id="PF17148"/>
    </source>
</evidence>